<protein>
    <submittedName>
        <fullName evidence="1">Uncharacterized protein</fullName>
    </submittedName>
</protein>
<dbReference type="RefSeq" id="WP_025275142.1">
    <property type="nucleotide sequence ID" value="NZ_CP007031.1"/>
</dbReference>
<name>W0DYB5_MARPU</name>
<keyword evidence="2" id="KW-1185">Reference proteome</keyword>
<evidence type="ECO:0000313" key="2">
    <source>
        <dbReference type="Proteomes" id="UP000005275"/>
    </source>
</evidence>
<dbReference type="AlphaFoldDB" id="W0DYB5"/>
<dbReference type="KEGG" id="mpur:MARPU_05805"/>
<organism evidence="1 2">
    <name type="scientific">Marichromatium purpuratum 984</name>
    <dbReference type="NCBI Taxonomy" id="765910"/>
    <lineage>
        <taxon>Bacteria</taxon>
        <taxon>Pseudomonadati</taxon>
        <taxon>Pseudomonadota</taxon>
        <taxon>Gammaproteobacteria</taxon>
        <taxon>Chromatiales</taxon>
        <taxon>Chromatiaceae</taxon>
        <taxon>Marichromatium</taxon>
    </lineage>
</organism>
<sequence length="1115" mass="118283">MPIQEENIVFVESQVMDDVPEGGGAATGREIVDGALNNVFEDISDLDRAYGRFNLRKLALAVRSLDTSLYGGAKLALTALPRDPAVGYTLFRTADPFDTRAQAADRVQAYLYKGPMWPGVLYDDHIAGMRAIRIIQRVDTTLPPIGKTLVLVQHEGEANAVEQYLRVTDVETVETTLTDSSGDFVRWVVTLTLKDALRHDFAGHTPRRDDLYDYDQGARLRDTTVADAARYSGAQRLAEPAQSGDLRVRAASLYSQLVPASQTETPLVNQVMADQLVTEIDAGGGHRVEVSQAPHTRALAVTPENRRLNWVETLSPVPQRGALNIAYMAQGHWYELTDDGTGIIRGSDSTFGSGTIDATTGVSAVTLGALPDAGSQILYTWASPVHYSIRAGATQDTDARGARLDFALEQVPYIPGSLVVTFTRGGSPLTATEDGHGTISGVGVSGVLNLTSGAGSLWFTQLPDRETSIRFDHAYADPDDPEQPAERRVEAALGANYTLDFGGSVAPEGVSIAAYYNYPVSAAVTINDDGEGGLVVATGQAVGDPAEPVTGLPVGTIDYAAGLATLNIPIEVNYQHWAPAVLNPDGSIARAGYWYTWRQSALPSTTNEVLGVAATGAPSSDLVADPIVLDLLDGGLDLDLTHLHTSRIVPGSVRLSLGGTRYEDRGTGVLYDGDGLRLGTLDYDTGIASLTWWSDGANAPPTVTACLTRYGFWVATEASFRTRVAPLKPEALSITVTAEDGARLTASADADGNLVGDAVSGSVNYEFGTAAMAFGAMADDPEHPGSQVWVPRRVDPTTLRYNAVAYSYLPLDADILGIDGTRLPADGRVPIYRPGDLVMILHAAETALSPSAGVATALGRTRLAWVRVTDATGAVVSGDRYQLDRAAGQIMFPDLAGLTLPLTVRHTVGDLRQVTDAQISGWLALSRPLTHDYPAGETIVAGCLIIGDRRARVSATWDQASWSGAWSDAPSGSAATATLNLIDHPIQVTNEGCDTDRWVLRCADAASDQWELISENRGLVWQGVYAPGGADIAPINPRTRIDLGGGAYSTGAPYMTIPAAANGGGWSTGNVVRIDTVGAIAEFWVARSIQQSDEPADPAAADGCEIHALGNIDRP</sequence>
<proteinExistence type="predicted"/>
<dbReference type="HOGENOM" id="CLU_271460_0_0_6"/>
<dbReference type="Proteomes" id="UP000005275">
    <property type="component" value="Chromosome"/>
</dbReference>
<accession>W0DYB5</accession>
<gene>
    <name evidence="1" type="ORF">MARPU_05805</name>
</gene>
<dbReference type="OrthoDB" id="8477619at2"/>
<dbReference type="eggNOG" id="ENOG502Z7RQ">
    <property type="taxonomic scope" value="Bacteria"/>
</dbReference>
<evidence type="ECO:0000313" key="1">
    <source>
        <dbReference type="EMBL" id="AHF03442.1"/>
    </source>
</evidence>
<dbReference type="STRING" id="765910.MARPU_05805"/>
<reference evidence="1 2" key="1">
    <citation type="submission" date="2013-12" db="EMBL/GenBank/DDBJ databases">
        <authorList>
            <consortium name="DOE Joint Genome Institute"/>
            <person name="Bryant D.A."/>
            <person name="Huntemann M."/>
            <person name="Han J."/>
            <person name="Chen A."/>
            <person name="Kyrpides N."/>
            <person name="Mavromatis K."/>
            <person name="Markowitz V."/>
            <person name="Palaniappan K."/>
            <person name="Ivanova N."/>
            <person name="Schaumberg A."/>
            <person name="Pati A."/>
            <person name="Liolios K."/>
            <person name="Nordberg H.P."/>
            <person name="Cantor M.N."/>
            <person name="Hua S.X."/>
            <person name="Woyke T."/>
        </authorList>
    </citation>
    <scope>NUCLEOTIDE SEQUENCE [LARGE SCALE GENOMIC DNA]</scope>
    <source>
        <strain evidence="1 2">984</strain>
    </source>
</reference>
<dbReference type="EMBL" id="CP007031">
    <property type="protein sequence ID" value="AHF03442.1"/>
    <property type="molecule type" value="Genomic_DNA"/>
</dbReference>